<dbReference type="Proteomes" id="UP001589793">
    <property type="component" value="Unassembled WGS sequence"/>
</dbReference>
<protein>
    <submittedName>
        <fullName evidence="2">Uncharacterized protein</fullName>
    </submittedName>
</protein>
<reference evidence="2 3" key="1">
    <citation type="submission" date="2024-09" db="EMBL/GenBank/DDBJ databases">
        <authorList>
            <person name="Sun Q."/>
            <person name="Mori K."/>
        </authorList>
    </citation>
    <scope>NUCLEOTIDE SEQUENCE [LARGE SCALE GENOMIC DNA]</scope>
    <source>
        <strain evidence="2 3">CICC 10874</strain>
    </source>
</reference>
<keyword evidence="1" id="KW-1133">Transmembrane helix</keyword>
<feature type="transmembrane region" description="Helical" evidence="1">
    <location>
        <begin position="54"/>
        <end position="75"/>
    </location>
</feature>
<dbReference type="RefSeq" id="WP_376978215.1">
    <property type="nucleotide sequence ID" value="NZ_JBHLSV010000003.1"/>
</dbReference>
<evidence type="ECO:0000256" key="1">
    <source>
        <dbReference type="SAM" id="Phobius"/>
    </source>
</evidence>
<proteinExistence type="predicted"/>
<organism evidence="2 3">
    <name type="scientific">Brachybacterium hainanense</name>
    <dbReference type="NCBI Taxonomy" id="1541174"/>
    <lineage>
        <taxon>Bacteria</taxon>
        <taxon>Bacillati</taxon>
        <taxon>Actinomycetota</taxon>
        <taxon>Actinomycetes</taxon>
        <taxon>Micrococcales</taxon>
        <taxon>Dermabacteraceae</taxon>
        <taxon>Brachybacterium</taxon>
    </lineage>
</organism>
<feature type="transmembrane region" description="Helical" evidence="1">
    <location>
        <begin position="12"/>
        <end position="33"/>
    </location>
</feature>
<gene>
    <name evidence="2" type="ORF">ACFFF6_03375</name>
</gene>
<keyword evidence="1" id="KW-0472">Membrane</keyword>
<sequence>MWNIPENDLLRILPWAILAALCLWGLVSPRTQWTALWGWQRRYRAVDERDRPSFVRVRMILPLILCLVIGVPMALL</sequence>
<name>A0ABV6R7N3_9MICO</name>
<evidence type="ECO:0000313" key="2">
    <source>
        <dbReference type="EMBL" id="MFC0672994.1"/>
    </source>
</evidence>
<keyword evidence="3" id="KW-1185">Reference proteome</keyword>
<evidence type="ECO:0000313" key="3">
    <source>
        <dbReference type="Proteomes" id="UP001589793"/>
    </source>
</evidence>
<dbReference type="EMBL" id="JBHLSV010000003">
    <property type="protein sequence ID" value="MFC0672994.1"/>
    <property type="molecule type" value="Genomic_DNA"/>
</dbReference>
<accession>A0ABV6R7N3</accession>
<comment type="caution">
    <text evidence="2">The sequence shown here is derived from an EMBL/GenBank/DDBJ whole genome shotgun (WGS) entry which is preliminary data.</text>
</comment>
<keyword evidence="1" id="KW-0812">Transmembrane</keyword>